<evidence type="ECO:0000313" key="3">
    <source>
        <dbReference type="Proteomes" id="UP001642464"/>
    </source>
</evidence>
<dbReference type="InterPro" id="IPR024743">
    <property type="entry name" value="Dynein_HC_stalk"/>
</dbReference>
<evidence type="ECO:0000313" key="2">
    <source>
        <dbReference type="EMBL" id="CAK9029422.1"/>
    </source>
</evidence>
<gene>
    <name evidence="2" type="ORF">SCF082_LOCUS18781</name>
</gene>
<protein>
    <submittedName>
        <fullName evidence="2">Dynein axonemal heavy chain 6 (Axonemal beta dynein heavy chain 6) (Ciliary dynein heavy chain 6)</fullName>
    </submittedName>
</protein>
<evidence type="ECO:0000259" key="1">
    <source>
        <dbReference type="Pfam" id="PF12777"/>
    </source>
</evidence>
<dbReference type="PANTHER" id="PTHR22878:SF68">
    <property type="entry name" value="DYNEIN HEAVY CHAIN 6, AXONEMAL-LIKE"/>
    <property type="match status" value="1"/>
</dbReference>
<dbReference type="Pfam" id="PF12777">
    <property type="entry name" value="MT"/>
    <property type="match status" value="1"/>
</dbReference>
<reference evidence="2 3" key="1">
    <citation type="submission" date="2024-02" db="EMBL/GenBank/DDBJ databases">
        <authorList>
            <person name="Chen Y."/>
            <person name="Shah S."/>
            <person name="Dougan E. K."/>
            <person name="Thang M."/>
            <person name="Chan C."/>
        </authorList>
    </citation>
    <scope>NUCLEOTIDE SEQUENCE [LARGE SCALE GENOMIC DNA]</scope>
</reference>
<accession>A0ABP0KTW5</accession>
<dbReference type="InterPro" id="IPR026983">
    <property type="entry name" value="DHC"/>
</dbReference>
<sequence length="257" mass="28294">MGSGAQSKLSEASAAEVASAYGELPSEAQKSLQEALKLLKAKTSGTLTCRSKLSGEVMATLDSSQTWTYKEMAAALREKLPETKTQVIKFFIGEEAIDEYRALSDMGFANGSGEVQCAISQFDFGTKMTLEEAQPILEDITEKLNGLSKAMIMEIKALKSPPHGIILVGEAVACLLQAPRASWHDLLKMFGAKDFMEQLVTFNKDEVPMESLVELQWYLNHPLLDIDRLNRVSAGAVCMMHWARGMSMYAMLKNRVS</sequence>
<dbReference type="EMBL" id="CAXAMM010012636">
    <property type="protein sequence ID" value="CAK9029422.1"/>
    <property type="molecule type" value="Genomic_DNA"/>
</dbReference>
<feature type="domain" description="Dynein heavy chain coiled coil stalk" evidence="1">
    <location>
        <begin position="127"/>
        <end position="243"/>
    </location>
</feature>
<name>A0ABP0KTW5_9DINO</name>
<dbReference type="PANTHER" id="PTHR22878">
    <property type="entry name" value="DYNEIN HEAVY CHAIN 6, AXONEMAL-LIKE-RELATED"/>
    <property type="match status" value="1"/>
</dbReference>
<dbReference type="Proteomes" id="UP001642464">
    <property type="component" value="Unassembled WGS sequence"/>
</dbReference>
<comment type="caution">
    <text evidence="2">The sequence shown here is derived from an EMBL/GenBank/DDBJ whole genome shotgun (WGS) entry which is preliminary data.</text>
</comment>
<keyword evidence="3" id="KW-1185">Reference proteome</keyword>
<dbReference type="Gene3D" id="1.20.920.60">
    <property type="match status" value="1"/>
</dbReference>
<proteinExistence type="predicted"/>
<organism evidence="2 3">
    <name type="scientific">Durusdinium trenchii</name>
    <dbReference type="NCBI Taxonomy" id="1381693"/>
    <lineage>
        <taxon>Eukaryota</taxon>
        <taxon>Sar</taxon>
        <taxon>Alveolata</taxon>
        <taxon>Dinophyceae</taxon>
        <taxon>Suessiales</taxon>
        <taxon>Symbiodiniaceae</taxon>
        <taxon>Durusdinium</taxon>
    </lineage>
</organism>